<name>A0A2P5Y385_GOSBA</name>
<reference evidence="1 2" key="1">
    <citation type="submission" date="2015-01" db="EMBL/GenBank/DDBJ databases">
        <title>Genome of allotetraploid Gossypium barbadense reveals genomic plasticity and fiber elongation in cotton evolution.</title>
        <authorList>
            <person name="Chen X."/>
            <person name="Liu X."/>
            <person name="Zhao B."/>
            <person name="Zheng H."/>
            <person name="Hu Y."/>
            <person name="Lu G."/>
            <person name="Yang C."/>
            <person name="Chen J."/>
            <person name="Shan C."/>
            <person name="Zhang L."/>
            <person name="Zhou Y."/>
            <person name="Wang L."/>
            <person name="Guo W."/>
            <person name="Bai Y."/>
            <person name="Ruan J."/>
            <person name="Shangguan X."/>
            <person name="Mao Y."/>
            <person name="Jiang J."/>
            <person name="Zhu Y."/>
            <person name="Lei J."/>
            <person name="Kang H."/>
            <person name="Chen S."/>
            <person name="He X."/>
            <person name="Wang R."/>
            <person name="Wang Y."/>
            <person name="Chen J."/>
            <person name="Wang L."/>
            <person name="Yu S."/>
            <person name="Wang B."/>
            <person name="Wei J."/>
            <person name="Song S."/>
            <person name="Lu X."/>
            <person name="Gao Z."/>
            <person name="Gu W."/>
            <person name="Deng X."/>
            <person name="Ma D."/>
            <person name="Wang S."/>
            <person name="Liang W."/>
            <person name="Fang L."/>
            <person name="Cai C."/>
            <person name="Zhu X."/>
            <person name="Zhou B."/>
            <person name="Zhang Y."/>
            <person name="Chen Z."/>
            <person name="Xu S."/>
            <person name="Zhu R."/>
            <person name="Wang S."/>
            <person name="Zhang T."/>
            <person name="Zhao G."/>
        </authorList>
    </citation>
    <scope>NUCLEOTIDE SEQUENCE [LARGE SCALE GENOMIC DNA]</scope>
    <source>
        <strain evidence="2">cv. Xinhai21</strain>
        <tissue evidence="1">Leaf</tissue>
    </source>
</reference>
<proteinExistence type="predicted"/>
<dbReference type="AlphaFoldDB" id="A0A2P5Y385"/>
<evidence type="ECO:0000313" key="2">
    <source>
        <dbReference type="Proteomes" id="UP000239757"/>
    </source>
</evidence>
<evidence type="ECO:0000313" key="1">
    <source>
        <dbReference type="EMBL" id="PPS10017.1"/>
    </source>
</evidence>
<dbReference type="EMBL" id="KZ663787">
    <property type="protein sequence ID" value="PPS10017.1"/>
    <property type="molecule type" value="Genomic_DNA"/>
</dbReference>
<protein>
    <submittedName>
        <fullName evidence="1">Uncharacterized protein</fullName>
    </submittedName>
</protein>
<sequence length="93" mass="10304">MSHGRVNICSLVPCPWMQVHARVILTGWTTVDGHSCVGCPYKFGRIAHGHVTRPWQFIGSRVGETFLIYFHKAVSHGRVASRGMCTSYGMPCA</sequence>
<organism evidence="1 2">
    <name type="scientific">Gossypium barbadense</name>
    <name type="common">Sea Island cotton</name>
    <name type="synonym">Hibiscus barbadensis</name>
    <dbReference type="NCBI Taxonomy" id="3634"/>
    <lineage>
        <taxon>Eukaryota</taxon>
        <taxon>Viridiplantae</taxon>
        <taxon>Streptophyta</taxon>
        <taxon>Embryophyta</taxon>
        <taxon>Tracheophyta</taxon>
        <taxon>Spermatophyta</taxon>
        <taxon>Magnoliopsida</taxon>
        <taxon>eudicotyledons</taxon>
        <taxon>Gunneridae</taxon>
        <taxon>Pentapetalae</taxon>
        <taxon>rosids</taxon>
        <taxon>malvids</taxon>
        <taxon>Malvales</taxon>
        <taxon>Malvaceae</taxon>
        <taxon>Malvoideae</taxon>
        <taxon>Gossypium</taxon>
    </lineage>
</organism>
<gene>
    <name evidence="1" type="ORF">GOBAR_AA10634</name>
</gene>
<dbReference type="Proteomes" id="UP000239757">
    <property type="component" value="Unassembled WGS sequence"/>
</dbReference>
<accession>A0A2P5Y385</accession>